<keyword evidence="2" id="KW-1185">Reference proteome</keyword>
<proteinExistence type="predicted"/>
<comment type="caution">
    <text evidence="1">The sequence shown here is derived from an EMBL/GenBank/DDBJ whole genome shotgun (WGS) entry which is preliminary data.</text>
</comment>
<dbReference type="Proteomes" id="UP001055072">
    <property type="component" value="Unassembled WGS sequence"/>
</dbReference>
<evidence type="ECO:0000313" key="2">
    <source>
        <dbReference type="Proteomes" id="UP001055072"/>
    </source>
</evidence>
<organism evidence="1 2">
    <name type="scientific">Irpex rosettiformis</name>
    <dbReference type="NCBI Taxonomy" id="378272"/>
    <lineage>
        <taxon>Eukaryota</taxon>
        <taxon>Fungi</taxon>
        <taxon>Dikarya</taxon>
        <taxon>Basidiomycota</taxon>
        <taxon>Agaricomycotina</taxon>
        <taxon>Agaricomycetes</taxon>
        <taxon>Polyporales</taxon>
        <taxon>Irpicaceae</taxon>
        <taxon>Irpex</taxon>
    </lineage>
</organism>
<evidence type="ECO:0000313" key="1">
    <source>
        <dbReference type="EMBL" id="KAI0084151.1"/>
    </source>
</evidence>
<name>A0ACB8TQ72_9APHY</name>
<protein>
    <submittedName>
        <fullName evidence="1">Kinase-like protein</fullName>
    </submittedName>
</protein>
<gene>
    <name evidence="1" type="ORF">BDY19DRAFT_558656</name>
</gene>
<reference evidence="1" key="1">
    <citation type="journal article" date="2021" name="Environ. Microbiol.">
        <title>Gene family expansions and transcriptome signatures uncover fungal adaptations to wood decay.</title>
        <authorList>
            <person name="Hage H."/>
            <person name="Miyauchi S."/>
            <person name="Viragh M."/>
            <person name="Drula E."/>
            <person name="Min B."/>
            <person name="Chaduli D."/>
            <person name="Navarro D."/>
            <person name="Favel A."/>
            <person name="Norest M."/>
            <person name="Lesage-Meessen L."/>
            <person name="Balint B."/>
            <person name="Merenyi Z."/>
            <person name="de Eugenio L."/>
            <person name="Morin E."/>
            <person name="Martinez A.T."/>
            <person name="Baldrian P."/>
            <person name="Stursova M."/>
            <person name="Martinez M.J."/>
            <person name="Novotny C."/>
            <person name="Magnuson J.K."/>
            <person name="Spatafora J.W."/>
            <person name="Maurice S."/>
            <person name="Pangilinan J."/>
            <person name="Andreopoulos W."/>
            <person name="LaButti K."/>
            <person name="Hundley H."/>
            <person name="Na H."/>
            <person name="Kuo A."/>
            <person name="Barry K."/>
            <person name="Lipzen A."/>
            <person name="Henrissat B."/>
            <person name="Riley R."/>
            <person name="Ahrendt S."/>
            <person name="Nagy L.G."/>
            <person name="Grigoriev I.V."/>
            <person name="Martin F."/>
            <person name="Rosso M.N."/>
        </authorList>
    </citation>
    <scope>NUCLEOTIDE SEQUENCE</scope>
    <source>
        <strain evidence="1">CBS 384.51</strain>
    </source>
</reference>
<dbReference type="EMBL" id="MU274947">
    <property type="protein sequence ID" value="KAI0084151.1"/>
    <property type="molecule type" value="Genomic_DNA"/>
</dbReference>
<sequence length="436" mass="50249">MGAVLCCCTDPVNFDGEVDLYHFDLHRAVGKGAFGKVRVVEHKRSKQLYALKYIDKAKCIKQKAVANIIQERRLLEEIDHPFIVNLRYAFQDDDNCFFVLDLMLGGDLRFHLERRGRLEEEVVRFWVAELAEALDYLRKQRIIHRDLKPDNILLDSRGHAHITDFNVAIHYSERRLHTSVAGSMAYMAPEVVGRKGYTWSVDWWSLGVVAWELMFNKRPFDGRTAEKMTNSILKDPLKFPSNVDELCSADGQEFLRNILDRNPKSRLGCRSKATGMDDVRRHPWLSSIDWESLRDKECQPPFVPDMKKANFDVKHELDEFMMVEKPLTHSKRKAHPDLEKMKPELRQLEEQFTVYDFSKNSRISYYPHNQPIVNRVSQSDDEPTAVMQSATNTLLPAATIVDRSSAGSPTPEEDHGENSQLGITQRAQSRTASRDS</sequence>
<accession>A0ACB8TQ72</accession>